<gene>
    <name evidence="1" type="ORF">CYJ32_00205</name>
</gene>
<protein>
    <submittedName>
        <fullName evidence="1">Uncharacterized protein</fullName>
    </submittedName>
</protein>
<dbReference type="EMBL" id="PKGU01000001">
    <property type="protein sequence ID" value="PKZ15911.1"/>
    <property type="molecule type" value="Genomic_DNA"/>
</dbReference>
<organism evidence="1 2">
    <name type="scientific">Alloscardovia omnicolens</name>
    <dbReference type="NCBI Taxonomy" id="419015"/>
    <lineage>
        <taxon>Bacteria</taxon>
        <taxon>Bacillati</taxon>
        <taxon>Actinomycetota</taxon>
        <taxon>Actinomycetes</taxon>
        <taxon>Bifidobacteriales</taxon>
        <taxon>Bifidobacteriaceae</taxon>
        <taxon>Alloscardovia</taxon>
    </lineage>
</organism>
<accession>A0A2I1M701</accession>
<evidence type="ECO:0000313" key="2">
    <source>
        <dbReference type="Proteomes" id="UP000242263"/>
    </source>
</evidence>
<dbReference type="Proteomes" id="UP000242263">
    <property type="component" value="Unassembled WGS sequence"/>
</dbReference>
<dbReference type="AlphaFoldDB" id="A0A2I1M701"/>
<proteinExistence type="predicted"/>
<sequence>MLLAIPALALLLHQLDAIDPEIMLELIKGLGFITRLLHTVAQPLLERIALIASLLPRRALLEPVALKLGRSDDVFLKAFILSTLSSIKCRFVYPILYLLL</sequence>
<evidence type="ECO:0000313" key="1">
    <source>
        <dbReference type="EMBL" id="PKZ15911.1"/>
    </source>
</evidence>
<reference evidence="1 2" key="1">
    <citation type="submission" date="2017-12" db="EMBL/GenBank/DDBJ databases">
        <title>Phylogenetic diversity of female urinary microbiome.</title>
        <authorList>
            <person name="Thomas-White K."/>
            <person name="Wolfe A.J."/>
        </authorList>
    </citation>
    <scope>NUCLEOTIDE SEQUENCE [LARGE SCALE GENOMIC DNA]</scope>
    <source>
        <strain evidence="1 2">UMB0064</strain>
    </source>
</reference>
<comment type="caution">
    <text evidence="1">The sequence shown here is derived from an EMBL/GenBank/DDBJ whole genome shotgun (WGS) entry which is preliminary data.</text>
</comment>
<name>A0A2I1M701_9BIFI</name>